<dbReference type="Proteomes" id="UP001589844">
    <property type="component" value="Unassembled WGS sequence"/>
</dbReference>
<keyword evidence="2" id="KW-0175">Coiled coil</keyword>
<evidence type="ECO:0000259" key="4">
    <source>
        <dbReference type="Pfam" id="PF01145"/>
    </source>
</evidence>
<gene>
    <name evidence="5" type="ORF">ACFFJH_00845</name>
</gene>
<comment type="subcellular location">
    <subcellularLocation>
        <location evidence="1">Membrane</location>
        <topology evidence="1">Single-pass membrane protein</topology>
    </subcellularLocation>
</comment>
<evidence type="ECO:0000256" key="2">
    <source>
        <dbReference type="SAM" id="Coils"/>
    </source>
</evidence>
<evidence type="ECO:0000256" key="3">
    <source>
        <dbReference type="SAM" id="MobiDB-lite"/>
    </source>
</evidence>
<feature type="region of interest" description="Disordered" evidence="3">
    <location>
        <begin position="434"/>
        <end position="462"/>
    </location>
</feature>
<sequence length="462" mass="50732">MANRLKSIVNAVRSTLSSVFTRRSSQSDIKATPSSNSDADTQFRGDYQTEYQREYPAEFQVKTPILNKALIKKIALFGVICAAGYAIYRHPPIQTIGRGQVGVRSNLFTGNASQFREGSVIVIPGIYQLRKYSLQDQLYRPTKTNANSADSEAPFQSIEGLSLGVDLTVRYAIDPSKLTSTGKGLPDNINADIVEPLVQGVMYKAFTRYTVKEIFSTKRAEIQQIIESELKPKLANDGILLHAVMIGKIDLPADYKRGMEKLLAEELESEKMRYTLELKEKQVKQTALESDAEKIRREKTAEAAGNEQVIAARAQEEAMKHVLPFKQKQIEQRQLEAEAAKISMIKTSEGNAQSRVIEAAGEADSRRKLADADAYRQELVGKVSSAQLERDGALLSKHPLLIQKTMADKLSDKISVIIAPPPADGGFIGSALLGTGAGKTQTSAPQAVVNKETAQSENQSEN</sequence>
<feature type="compositionally biased region" description="Polar residues" evidence="3">
    <location>
        <begin position="452"/>
        <end position="462"/>
    </location>
</feature>
<organism evidence="5 6">
    <name type="scientific">Undibacterium danionis</name>
    <dbReference type="NCBI Taxonomy" id="1812100"/>
    <lineage>
        <taxon>Bacteria</taxon>
        <taxon>Pseudomonadati</taxon>
        <taxon>Pseudomonadota</taxon>
        <taxon>Betaproteobacteria</taxon>
        <taxon>Burkholderiales</taxon>
        <taxon>Oxalobacteraceae</taxon>
        <taxon>Undibacterium</taxon>
    </lineage>
</organism>
<evidence type="ECO:0000313" key="6">
    <source>
        <dbReference type="Proteomes" id="UP001589844"/>
    </source>
</evidence>
<dbReference type="RefSeq" id="WP_390209388.1">
    <property type="nucleotide sequence ID" value="NZ_JBHLXJ010000002.1"/>
</dbReference>
<reference evidence="5 6" key="1">
    <citation type="submission" date="2024-09" db="EMBL/GenBank/DDBJ databases">
        <authorList>
            <person name="Sun Q."/>
            <person name="Mori K."/>
        </authorList>
    </citation>
    <scope>NUCLEOTIDE SEQUENCE [LARGE SCALE GENOMIC DNA]</scope>
    <source>
        <strain evidence="5 6">CCM 8677</strain>
    </source>
</reference>
<dbReference type="PANTHER" id="PTHR23222">
    <property type="entry name" value="PROHIBITIN"/>
    <property type="match status" value="1"/>
</dbReference>
<evidence type="ECO:0000313" key="5">
    <source>
        <dbReference type="EMBL" id="MFC0348341.1"/>
    </source>
</evidence>
<feature type="domain" description="Band 7" evidence="4">
    <location>
        <begin position="95"/>
        <end position="274"/>
    </location>
</feature>
<comment type="caution">
    <text evidence="5">The sequence shown here is derived from an EMBL/GenBank/DDBJ whole genome shotgun (WGS) entry which is preliminary data.</text>
</comment>
<dbReference type="EMBL" id="JBHLXJ010000002">
    <property type="protein sequence ID" value="MFC0348341.1"/>
    <property type="molecule type" value="Genomic_DNA"/>
</dbReference>
<dbReference type="InterPro" id="IPR001107">
    <property type="entry name" value="Band_7"/>
</dbReference>
<dbReference type="SUPFAM" id="SSF117892">
    <property type="entry name" value="Band 7/SPFH domain"/>
    <property type="match status" value="1"/>
</dbReference>
<dbReference type="InterPro" id="IPR036013">
    <property type="entry name" value="Band_7/SPFH_dom_sf"/>
</dbReference>
<dbReference type="InterPro" id="IPR000163">
    <property type="entry name" value="Prohibitin"/>
</dbReference>
<accession>A0ABV6IB79</accession>
<keyword evidence="6" id="KW-1185">Reference proteome</keyword>
<name>A0ABV6IB79_9BURK</name>
<dbReference type="PANTHER" id="PTHR23222:SF0">
    <property type="entry name" value="PROHIBITIN 1"/>
    <property type="match status" value="1"/>
</dbReference>
<evidence type="ECO:0000256" key="1">
    <source>
        <dbReference type="ARBA" id="ARBA00004167"/>
    </source>
</evidence>
<proteinExistence type="predicted"/>
<protein>
    <submittedName>
        <fullName evidence="5">SPFH domain-containing protein</fullName>
    </submittedName>
</protein>
<dbReference type="Gene3D" id="3.30.479.30">
    <property type="entry name" value="Band 7 domain"/>
    <property type="match status" value="1"/>
</dbReference>
<feature type="coiled-coil region" evidence="2">
    <location>
        <begin position="264"/>
        <end position="298"/>
    </location>
</feature>
<dbReference type="Pfam" id="PF01145">
    <property type="entry name" value="Band_7"/>
    <property type="match status" value="1"/>
</dbReference>